<dbReference type="PANTHER" id="PTHR34039:SF1">
    <property type="entry name" value="UPF0102 PROTEIN YRAN"/>
    <property type="match status" value="1"/>
</dbReference>
<evidence type="ECO:0000313" key="3">
    <source>
        <dbReference type="EMBL" id="SON53626.1"/>
    </source>
</evidence>
<dbReference type="NCBIfam" id="TIGR00252">
    <property type="entry name" value="YraN family protein"/>
    <property type="match status" value="1"/>
</dbReference>
<sequence>MTVRQPSGPTARERRQKAEKRGIMAEHVVAIALRLKGYRILARRYRTPVGEIDLVVRRGRLVAFVEVKARGDIDTAAEAVTPRTRRRVIQAARLYMQKNPHLDACDQRFDVALVRPRRWPVHVPSAFFADD</sequence>
<dbReference type="SUPFAM" id="SSF52980">
    <property type="entry name" value="Restriction endonuclease-like"/>
    <property type="match status" value="1"/>
</dbReference>
<dbReference type="Pfam" id="PF02021">
    <property type="entry name" value="UPF0102"/>
    <property type="match status" value="1"/>
</dbReference>
<evidence type="ECO:0000256" key="2">
    <source>
        <dbReference type="HAMAP-Rule" id="MF_00048"/>
    </source>
</evidence>
<keyword evidence="4" id="KW-1185">Reference proteome</keyword>
<reference evidence="4" key="1">
    <citation type="submission" date="2017-09" db="EMBL/GenBank/DDBJ databases">
        <title>Genome sequence of Nannocystis excedens DSM 71.</title>
        <authorList>
            <person name="Blom J."/>
        </authorList>
    </citation>
    <scope>NUCLEOTIDE SEQUENCE [LARGE SCALE GENOMIC DNA]</scope>
    <source>
        <strain evidence="4">type strain: E19</strain>
    </source>
</reference>
<dbReference type="InterPro" id="IPR003509">
    <property type="entry name" value="UPF0102_YraN-like"/>
</dbReference>
<dbReference type="EMBL" id="LT960614">
    <property type="protein sequence ID" value="SON53626.1"/>
    <property type="molecule type" value="Genomic_DNA"/>
</dbReference>
<name>A0A2C9D053_9HYPH</name>
<dbReference type="RefSeq" id="WP_245884084.1">
    <property type="nucleotide sequence ID" value="NZ_LT960614.1"/>
</dbReference>
<organism evidence="3 4">
    <name type="scientific">Hartmannibacter diazotrophicus</name>
    <dbReference type="NCBI Taxonomy" id="1482074"/>
    <lineage>
        <taxon>Bacteria</taxon>
        <taxon>Pseudomonadati</taxon>
        <taxon>Pseudomonadota</taxon>
        <taxon>Alphaproteobacteria</taxon>
        <taxon>Hyphomicrobiales</taxon>
        <taxon>Pleomorphomonadaceae</taxon>
        <taxon>Hartmannibacter</taxon>
    </lineage>
</organism>
<comment type="similarity">
    <text evidence="1 2">Belongs to the UPF0102 family.</text>
</comment>
<protein>
    <recommendedName>
        <fullName evidence="2">UPF0102 protein HDIA_0085</fullName>
    </recommendedName>
</protein>
<evidence type="ECO:0000313" key="4">
    <source>
        <dbReference type="Proteomes" id="UP000223606"/>
    </source>
</evidence>
<evidence type="ECO:0000256" key="1">
    <source>
        <dbReference type="ARBA" id="ARBA00006738"/>
    </source>
</evidence>
<dbReference type="Gene3D" id="3.40.1350.10">
    <property type="match status" value="1"/>
</dbReference>
<dbReference type="PANTHER" id="PTHR34039">
    <property type="entry name" value="UPF0102 PROTEIN YRAN"/>
    <property type="match status" value="1"/>
</dbReference>
<dbReference type="NCBIfam" id="NF009151">
    <property type="entry name" value="PRK12497.1-5"/>
    <property type="match status" value="1"/>
</dbReference>
<dbReference type="Proteomes" id="UP000223606">
    <property type="component" value="Chromosome 1"/>
</dbReference>
<dbReference type="GO" id="GO:0003676">
    <property type="term" value="F:nucleic acid binding"/>
    <property type="evidence" value="ECO:0007669"/>
    <property type="project" value="InterPro"/>
</dbReference>
<dbReference type="InterPro" id="IPR011856">
    <property type="entry name" value="tRNA_endonuc-like_dom_sf"/>
</dbReference>
<proteinExistence type="inferred from homology"/>
<dbReference type="InterPro" id="IPR011335">
    <property type="entry name" value="Restrct_endonuc-II-like"/>
</dbReference>
<dbReference type="AlphaFoldDB" id="A0A2C9D053"/>
<gene>
    <name evidence="3" type="ORF">HDIA_0085</name>
</gene>
<accession>A0A2C9D053</accession>
<dbReference type="KEGG" id="hdi:HDIA_0085"/>
<dbReference type="HAMAP" id="MF_00048">
    <property type="entry name" value="UPF0102"/>
    <property type="match status" value="1"/>
</dbReference>